<gene>
    <name evidence="1" type="ORF">FIA58_007860</name>
</gene>
<organism evidence="1 2">
    <name type="scientific">Flavobacterium jejuense</name>
    <dbReference type="NCBI Taxonomy" id="1544455"/>
    <lineage>
        <taxon>Bacteria</taxon>
        <taxon>Pseudomonadati</taxon>
        <taxon>Bacteroidota</taxon>
        <taxon>Flavobacteriia</taxon>
        <taxon>Flavobacteriales</taxon>
        <taxon>Flavobacteriaceae</taxon>
        <taxon>Flavobacterium</taxon>
    </lineage>
</organism>
<evidence type="ECO:0000313" key="2">
    <source>
        <dbReference type="Proteomes" id="UP000817854"/>
    </source>
</evidence>
<protein>
    <recommendedName>
        <fullName evidence="3">Outer membrane protein beta-barrel domain-containing protein</fullName>
    </recommendedName>
</protein>
<reference evidence="2" key="1">
    <citation type="submission" date="2019-05" db="EMBL/GenBank/DDBJ databases">
        <title>Flavobacterium profundi sp. nov., isolated from a deep-sea seamount.</title>
        <authorList>
            <person name="Zhang D.-C."/>
        </authorList>
    </citation>
    <scope>NUCLEOTIDE SEQUENCE [LARGE SCALE GENOMIC DNA]</scope>
    <source>
        <strain evidence="2">EC11</strain>
    </source>
</reference>
<evidence type="ECO:0000313" key="1">
    <source>
        <dbReference type="EMBL" id="NHN25589.1"/>
    </source>
</evidence>
<sequence>MDTVYIYEEIIVRDTIYIEKPLEKIKINKISIKPLKRGEKPQITIFQNNKKTIIPVDTLVIEEKKKNFIFNWNFGSKLYLGFNSNTLLKEFDAKNQLNLGIGLFVKKAIFHPDFSIGTGFETYLTMNTSQLDNATSDSFLNGFYFTDDESSPKLFESLVTKGFQFQMPIQFYWKIKKFTPSIGCFGAISNYESTFKGSSESLPLTLDESQKFNAKTLYFGYLFQLEYAIYKKWSIGLTYSFANAKNIVFKRKEETFSIDKKLTQNTFGISFLYHF</sequence>
<reference evidence="1 2" key="3">
    <citation type="submission" date="2020-02" db="EMBL/GenBank/DDBJ databases">
        <title>Flavobacterium profundi sp. nov., isolated from a deep-sea seamount.</title>
        <authorList>
            <person name="Zhang D.-C."/>
        </authorList>
    </citation>
    <scope>NUCLEOTIDE SEQUENCE [LARGE SCALE GENOMIC DNA]</scope>
    <source>
        <strain evidence="1 2">EC11</strain>
    </source>
</reference>
<name>A0ABX0IP48_9FLAO</name>
<dbReference type="Proteomes" id="UP000817854">
    <property type="component" value="Unassembled WGS sequence"/>
</dbReference>
<comment type="caution">
    <text evidence="1">The sequence shown here is derived from an EMBL/GenBank/DDBJ whole genome shotgun (WGS) entry which is preliminary data.</text>
</comment>
<reference evidence="1 2" key="2">
    <citation type="submission" date="2019-05" db="EMBL/GenBank/DDBJ databases">
        <authorList>
            <person name="Lianzixin W."/>
        </authorList>
    </citation>
    <scope>NUCLEOTIDE SEQUENCE [LARGE SCALE GENOMIC DNA]</scope>
    <source>
        <strain evidence="1 2">EC11</strain>
    </source>
</reference>
<proteinExistence type="predicted"/>
<dbReference type="RefSeq" id="WP_140961896.1">
    <property type="nucleotide sequence ID" value="NZ_VEVQ02000004.1"/>
</dbReference>
<accession>A0ABX0IP48</accession>
<dbReference type="EMBL" id="VEVQ02000004">
    <property type="protein sequence ID" value="NHN25589.1"/>
    <property type="molecule type" value="Genomic_DNA"/>
</dbReference>
<keyword evidence="2" id="KW-1185">Reference proteome</keyword>
<evidence type="ECO:0008006" key="3">
    <source>
        <dbReference type="Google" id="ProtNLM"/>
    </source>
</evidence>